<reference evidence="1" key="1">
    <citation type="journal article" date="2021" name="IMA Fungus">
        <title>Genomic characterization of three marine fungi, including Emericellopsis atlantica sp. nov. with signatures of a generalist lifestyle and marine biomass degradation.</title>
        <authorList>
            <person name="Hagestad O.C."/>
            <person name="Hou L."/>
            <person name="Andersen J.H."/>
            <person name="Hansen E.H."/>
            <person name="Altermark B."/>
            <person name="Li C."/>
            <person name="Kuhnert E."/>
            <person name="Cox R.J."/>
            <person name="Crous P.W."/>
            <person name="Spatafora J.W."/>
            <person name="Lail K."/>
            <person name="Amirebrahimi M."/>
            <person name="Lipzen A."/>
            <person name="Pangilinan J."/>
            <person name="Andreopoulos W."/>
            <person name="Hayes R.D."/>
            <person name="Ng V."/>
            <person name="Grigoriev I.V."/>
            <person name="Jackson S.A."/>
            <person name="Sutton T.D.S."/>
            <person name="Dobson A.D.W."/>
            <person name="Rama T."/>
        </authorList>
    </citation>
    <scope>NUCLEOTIDE SEQUENCE</scope>
    <source>
        <strain evidence="1">TRa018bII</strain>
    </source>
</reference>
<organism evidence="1 2">
    <name type="scientific">Amylocarpus encephaloides</name>
    <dbReference type="NCBI Taxonomy" id="45428"/>
    <lineage>
        <taxon>Eukaryota</taxon>
        <taxon>Fungi</taxon>
        <taxon>Dikarya</taxon>
        <taxon>Ascomycota</taxon>
        <taxon>Pezizomycotina</taxon>
        <taxon>Leotiomycetes</taxon>
        <taxon>Helotiales</taxon>
        <taxon>Helotiales incertae sedis</taxon>
        <taxon>Amylocarpus</taxon>
    </lineage>
</organism>
<dbReference type="AlphaFoldDB" id="A0A9P7YGY9"/>
<name>A0A9P7YGY9_9HELO</name>
<dbReference type="Proteomes" id="UP000824998">
    <property type="component" value="Unassembled WGS sequence"/>
</dbReference>
<keyword evidence="2" id="KW-1185">Reference proteome</keyword>
<accession>A0A9P7YGY9</accession>
<protein>
    <submittedName>
        <fullName evidence="1">Uncharacterized protein</fullName>
    </submittedName>
</protein>
<gene>
    <name evidence="1" type="ORF">BJ875DRAFT_378307</name>
</gene>
<sequence length="93" mass="10567">KSINSTLLAEDVQGRIDVTSTFKGRELNIEYLFRLFTNLVADLNSISLLGILISYEILHFSTNKYITSATTRFMFNFTSLGLIVPIEIDSWNT</sequence>
<comment type="caution">
    <text evidence="1">The sequence shown here is derived from an EMBL/GenBank/DDBJ whole genome shotgun (WGS) entry which is preliminary data.</text>
</comment>
<proteinExistence type="predicted"/>
<dbReference type="OrthoDB" id="10010954at2759"/>
<dbReference type="EMBL" id="MU251494">
    <property type="protein sequence ID" value="KAG9233584.1"/>
    <property type="molecule type" value="Genomic_DNA"/>
</dbReference>
<evidence type="ECO:0000313" key="1">
    <source>
        <dbReference type="EMBL" id="KAG9233584.1"/>
    </source>
</evidence>
<feature type="non-terminal residue" evidence="1">
    <location>
        <position position="1"/>
    </location>
</feature>
<evidence type="ECO:0000313" key="2">
    <source>
        <dbReference type="Proteomes" id="UP000824998"/>
    </source>
</evidence>